<reference evidence="10 11" key="1">
    <citation type="submission" date="2018-11" db="EMBL/GenBank/DDBJ databases">
        <title>Novel Erysipelotrichaceae bacterium isolated from small intestine of a swine.</title>
        <authorList>
            <person name="Kim J.S."/>
            <person name="Choe H."/>
            <person name="Lee Y.R."/>
            <person name="Kim K.M."/>
            <person name="Park D.S."/>
        </authorList>
    </citation>
    <scope>NUCLEOTIDE SEQUENCE [LARGE SCALE GENOMIC DNA]</scope>
    <source>
        <strain evidence="10 11">SG0102</strain>
    </source>
</reference>
<dbReference type="InterPro" id="IPR000787">
    <property type="entry name" value="Peptidase_M29"/>
</dbReference>
<dbReference type="SUPFAM" id="SSF144052">
    <property type="entry name" value="Thermophilic metalloprotease-like"/>
    <property type="match status" value="1"/>
</dbReference>
<keyword evidence="9" id="KW-0482">Metalloprotease</keyword>
<dbReference type="RefSeq" id="WP_125119824.1">
    <property type="nucleotide sequence ID" value="NZ_AP019309.1"/>
</dbReference>
<dbReference type="PANTHER" id="PTHR34448">
    <property type="entry name" value="AMINOPEPTIDASE"/>
    <property type="match status" value="1"/>
</dbReference>
<dbReference type="PANTHER" id="PTHR34448:SF3">
    <property type="entry name" value="AMINOPEPTIDASE AMPS"/>
    <property type="match status" value="1"/>
</dbReference>
<evidence type="ECO:0000256" key="4">
    <source>
        <dbReference type="ARBA" id="ARBA00008236"/>
    </source>
</evidence>
<dbReference type="Gene3D" id="3.40.1830.10">
    <property type="entry name" value="Thermophilic metalloprotease (M29)"/>
    <property type="match status" value="1"/>
</dbReference>
<keyword evidence="5 10" id="KW-0031">Aminopeptidase</keyword>
<keyword evidence="8" id="KW-0378">Hydrolase</keyword>
<dbReference type="GO" id="GO:0046872">
    <property type="term" value="F:metal ion binding"/>
    <property type="evidence" value="ECO:0007669"/>
    <property type="project" value="UniProtKB-KW"/>
</dbReference>
<evidence type="ECO:0000313" key="10">
    <source>
        <dbReference type="EMBL" id="BBH27055.1"/>
    </source>
</evidence>
<keyword evidence="11" id="KW-1185">Reference proteome</keyword>
<evidence type="ECO:0000256" key="9">
    <source>
        <dbReference type="ARBA" id="ARBA00023049"/>
    </source>
</evidence>
<dbReference type="InParanoid" id="A0A3G9JFC0"/>
<comment type="cofactor">
    <cofactor evidence="3">
        <name>Zn(2+)</name>
        <dbReference type="ChEBI" id="CHEBI:29105"/>
    </cofactor>
</comment>
<accession>A0A3G9JFC0</accession>
<gene>
    <name evidence="10" type="ORF">SG0102_19890</name>
</gene>
<dbReference type="KEGG" id="ebm:SG0102_19890"/>
<dbReference type="GO" id="GO:0008237">
    <property type="term" value="F:metallopeptidase activity"/>
    <property type="evidence" value="ECO:0007669"/>
    <property type="project" value="UniProtKB-KW"/>
</dbReference>
<evidence type="ECO:0000256" key="2">
    <source>
        <dbReference type="ARBA" id="ARBA00001946"/>
    </source>
</evidence>
<dbReference type="FunCoup" id="A0A3G9JFC0">
    <property type="interactions" value="1"/>
</dbReference>
<dbReference type="EMBL" id="AP019309">
    <property type="protein sequence ID" value="BBH27055.1"/>
    <property type="molecule type" value="Genomic_DNA"/>
</dbReference>
<dbReference type="AlphaFoldDB" id="A0A3G9JFC0"/>
<evidence type="ECO:0000256" key="6">
    <source>
        <dbReference type="ARBA" id="ARBA00022670"/>
    </source>
</evidence>
<evidence type="ECO:0000256" key="1">
    <source>
        <dbReference type="ARBA" id="ARBA00001941"/>
    </source>
</evidence>
<evidence type="ECO:0000256" key="5">
    <source>
        <dbReference type="ARBA" id="ARBA00022438"/>
    </source>
</evidence>
<keyword evidence="7" id="KW-0479">Metal-binding</keyword>
<proteinExistence type="inferred from homology"/>
<comment type="similarity">
    <text evidence="4">Belongs to the peptidase M29 family.</text>
</comment>
<dbReference type="InterPro" id="IPR035097">
    <property type="entry name" value="M29_N-terminal"/>
</dbReference>
<dbReference type="GO" id="GO:0004177">
    <property type="term" value="F:aminopeptidase activity"/>
    <property type="evidence" value="ECO:0007669"/>
    <property type="project" value="UniProtKB-KW"/>
</dbReference>
<dbReference type="Pfam" id="PF02073">
    <property type="entry name" value="Peptidase_M29"/>
    <property type="match status" value="1"/>
</dbReference>
<organism evidence="10 11">
    <name type="scientific">Intestinibaculum porci</name>
    <dbReference type="NCBI Taxonomy" id="2487118"/>
    <lineage>
        <taxon>Bacteria</taxon>
        <taxon>Bacillati</taxon>
        <taxon>Bacillota</taxon>
        <taxon>Erysipelotrichia</taxon>
        <taxon>Erysipelotrichales</taxon>
        <taxon>Erysipelotrichaceae</taxon>
        <taxon>Intestinibaculum</taxon>
    </lineage>
</organism>
<sequence length="405" mass="45453">MINKYAQLIVKKGLNIQKGQDLVITADVECAPLVKAVAKAAFAAGARDVIPHYVDDEIAKARYMHNDVDYFKEVPNYLVDLHNDYAKKHAAVLSITSEDPEMFKEVDPMKMQTRMNTMHEACKLFYDHLDLMIDRWCIVGAPSKRWANKVFPDMSDQEALEALWQAIYHVCYVDTLDPLKTWDLHRVSFENRVNKLNAMKIRSLHYTNSLGTDLTVGMNKDYLFAGGGSYTTDGLYSFPNMPTEEIFTSPNFKDVNGIVYASLPLNNNGTLIKDFSLTFKDGRIVAYEAKEGLEALRSMIETDEGSHYLGEAALVPYDSPISQMGILFYNTLFDENAACHLAIGKGFAECLKDGVGMSKEELYAHGVNDSLNHVDFMIGTPDLNIEATLEDGSRVMIFKDGIFAI</sequence>
<evidence type="ECO:0000313" key="11">
    <source>
        <dbReference type="Proteomes" id="UP000268059"/>
    </source>
</evidence>
<evidence type="ECO:0000256" key="3">
    <source>
        <dbReference type="ARBA" id="ARBA00001947"/>
    </source>
</evidence>
<dbReference type="PRINTS" id="PR00919">
    <property type="entry name" value="THERMOPTASE"/>
</dbReference>
<dbReference type="InterPro" id="IPR052170">
    <property type="entry name" value="M29_Exopeptidase"/>
</dbReference>
<keyword evidence="6" id="KW-0645">Protease</keyword>
<protein>
    <submittedName>
        <fullName evidence="10">Aminopeptidase</fullName>
    </submittedName>
</protein>
<evidence type="ECO:0000256" key="7">
    <source>
        <dbReference type="ARBA" id="ARBA00022723"/>
    </source>
</evidence>
<dbReference type="GO" id="GO:0006508">
    <property type="term" value="P:proteolysis"/>
    <property type="evidence" value="ECO:0007669"/>
    <property type="project" value="UniProtKB-KW"/>
</dbReference>
<comment type="cofactor">
    <cofactor evidence="1">
        <name>Co(2+)</name>
        <dbReference type="ChEBI" id="CHEBI:48828"/>
    </cofactor>
</comment>
<dbReference type="OrthoDB" id="9803993at2"/>
<comment type="cofactor">
    <cofactor evidence="2">
        <name>Mg(2+)</name>
        <dbReference type="ChEBI" id="CHEBI:18420"/>
    </cofactor>
</comment>
<name>A0A3G9JFC0_9FIRM</name>
<dbReference type="Proteomes" id="UP000268059">
    <property type="component" value="Chromosome"/>
</dbReference>
<evidence type="ECO:0000256" key="8">
    <source>
        <dbReference type="ARBA" id="ARBA00022801"/>
    </source>
</evidence>